<dbReference type="OrthoDB" id="9800370at2"/>
<protein>
    <submittedName>
        <fullName evidence="1">23S rRNA-associated protein</fullName>
    </submittedName>
</protein>
<proteinExistence type="predicted"/>
<dbReference type="PANTHER" id="PTHR38471">
    <property type="entry name" value="FOUR HELIX BUNDLE PROTEIN"/>
    <property type="match status" value="1"/>
</dbReference>
<accession>A0A7U4THF5</accession>
<dbReference type="InterPro" id="IPR012657">
    <property type="entry name" value="23S_rRNA-intervening_sequence"/>
</dbReference>
<dbReference type="NCBIfam" id="TIGR02436">
    <property type="entry name" value="four helix bundle protein"/>
    <property type="match status" value="1"/>
</dbReference>
<name>A0A7U4THF5_DESA2</name>
<gene>
    <name evidence="1" type="ORF">HS1_000380</name>
</gene>
<dbReference type="RefSeq" id="WP_066060482.1">
    <property type="nucleotide sequence ID" value="NZ_CP013015.1"/>
</dbReference>
<evidence type="ECO:0000313" key="1">
    <source>
        <dbReference type="EMBL" id="AMM40186.1"/>
    </source>
</evidence>
<dbReference type="Proteomes" id="UP000070560">
    <property type="component" value="Chromosome"/>
</dbReference>
<organism evidence="1 2">
    <name type="scientific">Desulfofervidus auxilii</name>
    <dbReference type="NCBI Taxonomy" id="1621989"/>
    <lineage>
        <taxon>Bacteria</taxon>
        <taxon>Pseudomonadati</taxon>
        <taxon>Thermodesulfobacteriota</taxon>
        <taxon>Candidatus Desulfofervidia</taxon>
        <taxon>Candidatus Desulfofervidales</taxon>
        <taxon>Candidatus Desulfofervidaceae</taxon>
        <taxon>Candidatus Desulfofervidus</taxon>
    </lineage>
</organism>
<dbReference type="CDD" id="cd16377">
    <property type="entry name" value="23S_rRNA_IVP_like"/>
    <property type="match status" value="1"/>
</dbReference>
<dbReference type="PANTHER" id="PTHR38471:SF2">
    <property type="entry name" value="FOUR HELIX BUNDLE PROTEIN"/>
    <property type="match status" value="1"/>
</dbReference>
<dbReference type="InterPro" id="IPR036583">
    <property type="entry name" value="23S_rRNA_IVS_sf"/>
</dbReference>
<dbReference type="Gene3D" id="1.20.1440.60">
    <property type="entry name" value="23S rRNA-intervening sequence"/>
    <property type="match status" value="1"/>
</dbReference>
<dbReference type="KEGG" id="daw:HS1_000380"/>
<keyword evidence="2" id="KW-1185">Reference proteome</keyword>
<dbReference type="SUPFAM" id="SSF158446">
    <property type="entry name" value="IVS-encoded protein-like"/>
    <property type="match status" value="1"/>
</dbReference>
<evidence type="ECO:0000313" key="2">
    <source>
        <dbReference type="Proteomes" id="UP000070560"/>
    </source>
</evidence>
<sequence>MGKKKTWTVNAVISIPSNIAEGYMRGSREYIQFLRIALGSAAELETQLSLSKDLGFCSYNEFEKICYINQEVIKLLKTYINRLSK</sequence>
<dbReference type="Pfam" id="PF05635">
    <property type="entry name" value="23S_rRNA_IVP"/>
    <property type="match status" value="1"/>
</dbReference>
<reference evidence="1 2" key="1">
    <citation type="submission" date="2015-10" db="EMBL/GenBank/DDBJ databases">
        <title>Candidatus Desulfofervidus auxilii, a hydrogenotrophic sulfate-reducing bacterium involved in the thermophilic anaerobic oxidation of methane.</title>
        <authorList>
            <person name="Krukenberg V."/>
            <person name="Richter M."/>
            <person name="Wegener G."/>
        </authorList>
    </citation>
    <scope>NUCLEOTIDE SEQUENCE [LARGE SCALE GENOMIC DNA]</scope>
    <source>
        <strain evidence="1 2">HS1</strain>
    </source>
</reference>
<dbReference type="EMBL" id="CP013015">
    <property type="protein sequence ID" value="AMM40186.1"/>
    <property type="molecule type" value="Genomic_DNA"/>
</dbReference>
<dbReference type="AlphaFoldDB" id="A0A7U4THF5"/>